<proteinExistence type="predicted"/>
<feature type="chain" id="PRO_5047459094" evidence="1">
    <location>
        <begin position="33"/>
        <end position="253"/>
    </location>
</feature>
<keyword evidence="1" id="KW-0732">Signal</keyword>
<dbReference type="NCBIfam" id="NF033947">
    <property type="entry name" value="PEP-cistern"/>
    <property type="match status" value="1"/>
</dbReference>
<dbReference type="InterPro" id="IPR026374">
    <property type="entry name" value="Cyano_PEP"/>
</dbReference>
<name>A0ABV4XRU4_9CYAN</name>
<protein>
    <submittedName>
        <fullName evidence="2">Cistern family PEP-CTERM protein</fullName>
    </submittedName>
</protein>
<dbReference type="NCBIfam" id="TIGR04155">
    <property type="entry name" value="cyano_PEP"/>
    <property type="match status" value="1"/>
</dbReference>
<dbReference type="Proteomes" id="UP001576784">
    <property type="component" value="Unassembled WGS sequence"/>
</dbReference>
<feature type="signal peptide" evidence="1">
    <location>
        <begin position="1"/>
        <end position="32"/>
    </location>
</feature>
<sequence length="253" mass="26167">MNRSCFNSFLPAVLGAASIALVSSAFTAPANAYGVINGNITIDSTNDVGRTLDPVKWLVPAGTQGSNGTLPVALSTLATIQVKSFTSSALTLGISFNNTTQLSNSLSNASIVSFGFGVSPNATGVSVNGSSVFTEAVVQTGQQMFPGGFKQIDVCVYAANNCSGGNVNQGLQAGQSTTFDITIFSDSFYNSTQRTNVVTLSDFPVKFQTSVGSFESAGVPEPITVFGSGLALGFGALFKRQMGQRHKRAVAKS</sequence>
<comment type="caution">
    <text evidence="2">The sequence shown here is derived from an EMBL/GenBank/DDBJ whole genome shotgun (WGS) entry which is preliminary data.</text>
</comment>
<evidence type="ECO:0000313" key="3">
    <source>
        <dbReference type="Proteomes" id="UP001576784"/>
    </source>
</evidence>
<dbReference type="EMBL" id="JBHFNR010000110">
    <property type="protein sequence ID" value="MFB2894430.1"/>
    <property type="molecule type" value="Genomic_DNA"/>
</dbReference>
<gene>
    <name evidence="2" type="ORF">ACE1CI_16090</name>
</gene>
<accession>A0ABV4XRU4</accession>
<dbReference type="RefSeq" id="WP_413264075.1">
    <property type="nucleotide sequence ID" value="NZ_JBHFNR010000110.1"/>
</dbReference>
<keyword evidence="3" id="KW-1185">Reference proteome</keyword>
<reference evidence="2 3" key="1">
    <citation type="submission" date="2024-09" db="EMBL/GenBank/DDBJ databases">
        <title>Floridaenema gen nov. (Aerosakkonemataceae, Aerosakkonematales ord. nov., Cyanobacteria) from benthic tropical and subtropical fresh waters, with the description of four new species.</title>
        <authorList>
            <person name="Moretto J.A."/>
            <person name="Berthold D.E."/>
            <person name="Lefler F.W."/>
            <person name="Huang I.-S."/>
            <person name="Laughinghouse H. IV."/>
        </authorList>
    </citation>
    <scope>NUCLEOTIDE SEQUENCE [LARGE SCALE GENOMIC DNA]</scope>
    <source>
        <strain evidence="2 3">BLCC-F50</strain>
    </source>
</reference>
<evidence type="ECO:0000256" key="1">
    <source>
        <dbReference type="SAM" id="SignalP"/>
    </source>
</evidence>
<evidence type="ECO:0000313" key="2">
    <source>
        <dbReference type="EMBL" id="MFB2894430.1"/>
    </source>
</evidence>
<organism evidence="2 3">
    <name type="scientific">Floridaenema flaviceps BLCC-F50</name>
    <dbReference type="NCBI Taxonomy" id="3153642"/>
    <lineage>
        <taxon>Bacteria</taxon>
        <taxon>Bacillati</taxon>
        <taxon>Cyanobacteriota</taxon>
        <taxon>Cyanophyceae</taxon>
        <taxon>Oscillatoriophycideae</taxon>
        <taxon>Aerosakkonematales</taxon>
        <taxon>Aerosakkonemataceae</taxon>
        <taxon>Floridanema</taxon>
        <taxon>Floridanema flaviceps</taxon>
    </lineage>
</organism>